<sequence>MENLSLILWATGSLAAVLAALAWYADTRRHRRINLDRVGFMPWMGVFFWSFLASVLLLGFAVRQSLVG</sequence>
<evidence type="ECO:0000313" key="3">
    <source>
        <dbReference type="Proteomes" id="UP000465810"/>
    </source>
</evidence>
<organism evidence="2 3">
    <name type="scientific">Novosphingobium silvae</name>
    <dbReference type="NCBI Taxonomy" id="2692619"/>
    <lineage>
        <taxon>Bacteria</taxon>
        <taxon>Pseudomonadati</taxon>
        <taxon>Pseudomonadota</taxon>
        <taxon>Alphaproteobacteria</taxon>
        <taxon>Sphingomonadales</taxon>
        <taxon>Sphingomonadaceae</taxon>
        <taxon>Novosphingobium</taxon>
    </lineage>
</organism>
<keyword evidence="1" id="KW-0472">Membrane</keyword>
<keyword evidence="3" id="KW-1185">Reference proteome</keyword>
<evidence type="ECO:0000313" key="2">
    <source>
        <dbReference type="EMBL" id="MYL96868.1"/>
    </source>
</evidence>
<reference evidence="2 3" key="1">
    <citation type="submission" date="2019-12" db="EMBL/GenBank/DDBJ databases">
        <authorList>
            <person name="Feng G."/>
            <person name="Zhu H."/>
        </authorList>
    </citation>
    <scope>NUCLEOTIDE SEQUENCE [LARGE SCALE GENOMIC DNA]</scope>
    <source>
        <strain evidence="2 3">FGD1</strain>
    </source>
</reference>
<gene>
    <name evidence="2" type="ORF">GR702_03645</name>
</gene>
<dbReference type="RefSeq" id="WP_160984610.1">
    <property type="nucleotide sequence ID" value="NZ_WVTD01000002.1"/>
</dbReference>
<dbReference type="AlphaFoldDB" id="A0A7X4GDZ2"/>
<feature type="transmembrane region" description="Helical" evidence="1">
    <location>
        <begin position="6"/>
        <end position="26"/>
    </location>
</feature>
<accession>A0A7X4GDZ2</accession>
<keyword evidence="1" id="KW-0812">Transmembrane</keyword>
<evidence type="ECO:0000256" key="1">
    <source>
        <dbReference type="SAM" id="Phobius"/>
    </source>
</evidence>
<comment type="caution">
    <text evidence="2">The sequence shown here is derived from an EMBL/GenBank/DDBJ whole genome shotgun (WGS) entry which is preliminary data.</text>
</comment>
<dbReference type="EMBL" id="WVTD01000002">
    <property type="protein sequence ID" value="MYL96868.1"/>
    <property type="molecule type" value="Genomic_DNA"/>
</dbReference>
<name>A0A7X4GDZ2_9SPHN</name>
<dbReference type="Proteomes" id="UP000465810">
    <property type="component" value="Unassembled WGS sequence"/>
</dbReference>
<keyword evidence="1" id="KW-1133">Transmembrane helix</keyword>
<feature type="transmembrane region" description="Helical" evidence="1">
    <location>
        <begin position="38"/>
        <end position="62"/>
    </location>
</feature>
<protein>
    <submittedName>
        <fullName evidence="2">Uncharacterized protein</fullName>
    </submittedName>
</protein>
<proteinExistence type="predicted"/>